<organism evidence="2 3">
    <name type="scientific">Candidatus Sulfuritelmatomonas gaucii</name>
    <dbReference type="NCBI Taxonomy" id="2043161"/>
    <lineage>
        <taxon>Bacteria</taxon>
        <taxon>Pseudomonadati</taxon>
        <taxon>Acidobacteriota</taxon>
        <taxon>Terriglobia</taxon>
        <taxon>Terriglobales</taxon>
        <taxon>Acidobacteriaceae</taxon>
        <taxon>Candidatus Sulfuritelmatomonas</taxon>
    </lineage>
</organism>
<evidence type="ECO:0000256" key="1">
    <source>
        <dbReference type="SAM" id="MobiDB-lite"/>
    </source>
</evidence>
<evidence type="ECO:0000313" key="3">
    <source>
        <dbReference type="Proteomes" id="UP000239735"/>
    </source>
</evidence>
<sequence length="212" mass="22376">MTYTYSATAGTITGSAATAAFSSAGAPTGVVGITCSVSDDKSHSVSANTNITILAPPPPPPPPKTQPLCSINFGNDVKRPTRVDNEAKACLDQVALDLKQQSDAKAVIVADSNAKEKDVEAKEQKRATHNKHVKVEDHAAQRAVNAKDYLVTDQGIDGSRITTMTGTGDDQSAQNYLVPAGATFANDVQGTTPVNETEVKPEVRKPLPQRHR</sequence>
<accession>A0A2N9L3K6</accession>
<gene>
    <name evidence="2" type="ORF">SBA5_1180006</name>
</gene>
<dbReference type="Gene3D" id="3.30.1330.60">
    <property type="entry name" value="OmpA-like domain"/>
    <property type="match status" value="1"/>
</dbReference>
<evidence type="ECO:0000313" key="2">
    <source>
        <dbReference type="EMBL" id="SPE17907.1"/>
    </source>
</evidence>
<feature type="compositionally biased region" description="Polar residues" evidence="1">
    <location>
        <begin position="186"/>
        <end position="195"/>
    </location>
</feature>
<dbReference type="EMBL" id="OKRB01000022">
    <property type="protein sequence ID" value="SPE17907.1"/>
    <property type="molecule type" value="Genomic_DNA"/>
</dbReference>
<feature type="region of interest" description="Disordered" evidence="1">
    <location>
        <begin position="186"/>
        <end position="212"/>
    </location>
</feature>
<proteinExistence type="predicted"/>
<dbReference type="AlphaFoldDB" id="A0A2N9L3K6"/>
<reference evidence="3" key="1">
    <citation type="submission" date="2018-02" db="EMBL/GenBank/DDBJ databases">
        <authorList>
            <person name="Hausmann B."/>
        </authorList>
    </citation>
    <scope>NUCLEOTIDE SEQUENCE [LARGE SCALE GENOMIC DNA]</scope>
    <source>
        <strain evidence="3">Peat soil MAG SbA5</strain>
    </source>
</reference>
<dbReference type="InterPro" id="IPR036737">
    <property type="entry name" value="OmpA-like_sf"/>
</dbReference>
<protein>
    <submittedName>
        <fullName evidence="2">PKD domain containing protein</fullName>
    </submittedName>
</protein>
<dbReference type="Proteomes" id="UP000239735">
    <property type="component" value="Unassembled WGS sequence"/>
</dbReference>
<name>A0A2N9L3K6_9BACT</name>